<dbReference type="AlphaFoldDB" id="G0N832"/>
<name>G0N832_CAEBE</name>
<evidence type="ECO:0000313" key="2">
    <source>
        <dbReference type="EMBL" id="EGT55060.1"/>
    </source>
</evidence>
<dbReference type="PANTHER" id="PTHR22899">
    <property type="entry name" value="CYCLIN-RELATED F-BOX FAMILY"/>
    <property type="match status" value="1"/>
</dbReference>
<proteinExistence type="predicted"/>
<feature type="domain" description="F-box" evidence="1">
    <location>
        <begin position="5"/>
        <end position="49"/>
    </location>
</feature>
<dbReference type="InterPro" id="IPR001810">
    <property type="entry name" value="F-box_dom"/>
</dbReference>
<keyword evidence="3" id="KW-1185">Reference proteome</keyword>
<dbReference type="Proteomes" id="UP000008068">
    <property type="component" value="Unassembled WGS sequence"/>
</dbReference>
<dbReference type="InterPro" id="IPR012885">
    <property type="entry name" value="F-box_Sdz-33"/>
</dbReference>
<dbReference type="Pfam" id="PF07735">
    <property type="entry name" value="FBA_2"/>
    <property type="match status" value="1"/>
</dbReference>
<reference evidence="3" key="1">
    <citation type="submission" date="2011-07" db="EMBL/GenBank/DDBJ databases">
        <authorList>
            <consortium name="Caenorhabditis brenneri Sequencing and Analysis Consortium"/>
            <person name="Wilson R.K."/>
        </authorList>
    </citation>
    <scope>NUCLEOTIDE SEQUENCE [LARGE SCALE GENOMIC DNA]</scope>
    <source>
        <strain evidence="3">PB2801</strain>
    </source>
</reference>
<dbReference type="PROSITE" id="PS50181">
    <property type="entry name" value="FBOX"/>
    <property type="match status" value="1"/>
</dbReference>
<dbReference type="InParanoid" id="G0N832"/>
<organism evidence="3">
    <name type="scientific">Caenorhabditis brenneri</name>
    <name type="common">Nematode worm</name>
    <dbReference type="NCBI Taxonomy" id="135651"/>
    <lineage>
        <taxon>Eukaryota</taxon>
        <taxon>Metazoa</taxon>
        <taxon>Ecdysozoa</taxon>
        <taxon>Nematoda</taxon>
        <taxon>Chromadorea</taxon>
        <taxon>Rhabditida</taxon>
        <taxon>Rhabditina</taxon>
        <taxon>Rhabditomorpha</taxon>
        <taxon>Rhabditoidea</taxon>
        <taxon>Rhabditidae</taxon>
        <taxon>Peloderinae</taxon>
        <taxon>Caenorhabditis</taxon>
    </lineage>
</organism>
<gene>
    <name evidence="2" type="primary">Cbn-fbxb-9</name>
    <name evidence="2" type="ORF">CAEBREN_21381</name>
</gene>
<dbReference type="InterPro" id="IPR053222">
    <property type="entry name" value="Zygotic_Embryogenesis-Asso"/>
</dbReference>
<sequence>MATDPFPVNRLPYLARRNVLAVMNMPELLMASTCSQNYKAFVKSLFIRPRTCSILIHESELHFTSLYGDDGFSVFFDSTDFSVEGPCTPYFKYLVNTSRNPENQPLKHSTFGAREWVQHFLEVLNIGKITAILFNTGAEDFDPEDLSKVFGNYQLLELLFGNEDYSDEYLRKINDLFTPTLSLLLNKKLSNEEDFHRKATNSNVELTNIWYPIDLAGLSVINCPSMAIGKTNMTPIDFNSFIKRWINQTAATKLKQMHIRFPERRFGEDYLPAVFDGVDNQFFEEERTYPILLHTLKTLGEEHVFKDGYKIERNDGVNASILFCSLSPRFHDVFFVVHSLP</sequence>
<protein>
    <submittedName>
        <fullName evidence="2">CBN-FBXB-9 protein</fullName>
    </submittedName>
</protein>
<dbReference type="HOGENOM" id="CLU_028840_1_3_1"/>
<dbReference type="EMBL" id="GL379849">
    <property type="protein sequence ID" value="EGT55060.1"/>
    <property type="molecule type" value="Genomic_DNA"/>
</dbReference>
<evidence type="ECO:0000259" key="1">
    <source>
        <dbReference type="PROSITE" id="PS50181"/>
    </source>
</evidence>
<accession>G0N832</accession>
<dbReference type="PANTHER" id="PTHR22899:SF0">
    <property type="entry name" value="F-BOX ASSOCIATED DOMAIN-CONTAINING PROTEIN-RELATED"/>
    <property type="match status" value="1"/>
</dbReference>
<evidence type="ECO:0000313" key="3">
    <source>
        <dbReference type="Proteomes" id="UP000008068"/>
    </source>
</evidence>